<dbReference type="SUPFAM" id="SSF48498">
    <property type="entry name" value="Tetracyclin repressor-like, C-terminal domain"/>
    <property type="match status" value="1"/>
</dbReference>
<protein>
    <submittedName>
        <fullName evidence="6">TetR family transcriptional regulator</fullName>
    </submittedName>
</protein>
<keyword evidence="7" id="KW-1185">Reference proteome</keyword>
<dbReference type="Gene3D" id="1.10.357.10">
    <property type="entry name" value="Tetracycline Repressor, domain 2"/>
    <property type="match status" value="1"/>
</dbReference>
<dbReference type="Pfam" id="PF21597">
    <property type="entry name" value="TetR_C_43"/>
    <property type="match status" value="1"/>
</dbReference>
<feature type="DNA-binding region" description="H-T-H motif" evidence="4">
    <location>
        <begin position="37"/>
        <end position="56"/>
    </location>
</feature>
<dbReference type="KEGG" id="rub:GBA63_19105"/>
<evidence type="ECO:0000256" key="1">
    <source>
        <dbReference type="ARBA" id="ARBA00023015"/>
    </source>
</evidence>
<dbReference type="InterPro" id="IPR036271">
    <property type="entry name" value="Tet_transcr_reg_TetR-rel_C_sf"/>
</dbReference>
<dbReference type="GO" id="GO:0000976">
    <property type="term" value="F:transcription cis-regulatory region binding"/>
    <property type="evidence" value="ECO:0007669"/>
    <property type="project" value="TreeGrafter"/>
</dbReference>
<dbReference type="PANTHER" id="PTHR30055:SF234">
    <property type="entry name" value="HTH-TYPE TRANSCRIPTIONAL REGULATOR BETI"/>
    <property type="match status" value="1"/>
</dbReference>
<dbReference type="PANTHER" id="PTHR30055">
    <property type="entry name" value="HTH-TYPE TRANSCRIPTIONAL REGULATOR RUTR"/>
    <property type="match status" value="1"/>
</dbReference>
<dbReference type="InterPro" id="IPR009057">
    <property type="entry name" value="Homeodomain-like_sf"/>
</dbReference>
<dbReference type="PROSITE" id="PS50977">
    <property type="entry name" value="HTH_TETR_2"/>
    <property type="match status" value="1"/>
</dbReference>
<evidence type="ECO:0000256" key="4">
    <source>
        <dbReference type="PROSITE-ProRule" id="PRU00335"/>
    </source>
</evidence>
<feature type="domain" description="HTH tetR-type" evidence="5">
    <location>
        <begin position="14"/>
        <end position="74"/>
    </location>
</feature>
<dbReference type="AlphaFoldDB" id="A0A6G8QFQ7"/>
<evidence type="ECO:0000313" key="6">
    <source>
        <dbReference type="EMBL" id="QIN85283.1"/>
    </source>
</evidence>
<dbReference type="SUPFAM" id="SSF46689">
    <property type="entry name" value="Homeodomain-like"/>
    <property type="match status" value="1"/>
</dbReference>
<name>A0A6G8QFQ7_9ACTN</name>
<keyword evidence="1" id="KW-0805">Transcription regulation</keyword>
<evidence type="ECO:0000256" key="2">
    <source>
        <dbReference type="ARBA" id="ARBA00023125"/>
    </source>
</evidence>
<organism evidence="6 7">
    <name type="scientific">Rubrobacter tropicus</name>
    <dbReference type="NCBI Taxonomy" id="2653851"/>
    <lineage>
        <taxon>Bacteria</taxon>
        <taxon>Bacillati</taxon>
        <taxon>Actinomycetota</taxon>
        <taxon>Rubrobacteria</taxon>
        <taxon>Rubrobacterales</taxon>
        <taxon>Rubrobacteraceae</taxon>
        <taxon>Rubrobacter</taxon>
    </lineage>
</organism>
<sequence>MPKLWNETIEAHRRAVREATLDATAALVAERGLLSVTMSRIAEETGIGRATLYKYFPDVEAILLAWHERQVAGHLGHLTEVRDQAVDAGGRLEAVLGAYALISSESHGHHAGELAAFLHRGQHVAGTRQQLRDLIRDLLSEGAETGDVRNDVAPEELASYCLHALGAAGSMPSEAAVRRLVAVTVTGLRPRAD</sequence>
<dbReference type="RefSeq" id="WP_166180421.1">
    <property type="nucleotide sequence ID" value="NZ_CP045119.1"/>
</dbReference>
<dbReference type="PRINTS" id="PR00455">
    <property type="entry name" value="HTHTETR"/>
</dbReference>
<proteinExistence type="predicted"/>
<dbReference type="InterPro" id="IPR050109">
    <property type="entry name" value="HTH-type_TetR-like_transc_reg"/>
</dbReference>
<evidence type="ECO:0000313" key="7">
    <source>
        <dbReference type="Proteomes" id="UP000501452"/>
    </source>
</evidence>
<keyword evidence="2 4" id="KW-0238">DNA-binding</keyword>
<dbReference type="InterPro" id="IPR049445">
    <property type="entry name" value="TetR_SbtR-like_C"/>
</dbReference>
<dbReference type="Pfam" id="PF00440">
    <property type="entry name" value="TetR_N"/>
    <property type="match status" value="1"/>
</dbReference>
<reference evidence="6 7" key="1">
    <citation type="submission" date="2019-10" db="EMBL/GenBank/DDBJ databases">
        <title>Rubrobacter sp nov SCSIO 52090 isolated from a deep-sea sediment in the South China Sea.</title>
        <authorList>
            <person name="Chen R.W."/>
        </authorList>
    </citation>
    <scope>NUCLEOTIDE SEQUENCE [LARGE SCALE GENOMIC DNA]</scope>
    <source>
        <strain evidence="6 7">SCSIO 52909</strain>
    </source>
</reference>
<dbReference type="InterPro" id="IPR001647">
    <property type="entry name" value="HTH_TetR"/>
</dbReference>
<gene>
    <name evidence="6" type="ORF">GBA63_19105</name>
</gene>
<dbReference type="Proteomes" id="UP000501452">
    <property type="component" value="Chromosome"/>
</dbReference>
<dbReference type="GO" id="GO:0003700">
    <property type="term" value="F:DNA-binding transcription factor activity"/>
    <property type="evidence" value="ECO:0007669"/>
    <property type="project" value="TreeGrafter"/>
</dbReference>
<keyword evidence="3" id="KW-0804">Transcription</keyword>
<evidence type="ECO:0000259" key="5">
    <source>
        <dbReference type="PROSITE" id="PS50977"/>
    </source>
</evidence>
<dbReference type="EMBL" id="CP045119">
    <property type="protein sequence ID" value="QIN85283.1"/>
    <property type="molecule type" value="Genomic_DNA"/>
</dbReference>
<evidence type="ECO:0000256" key="3">
    <source>
        <dbReference type="ARBA" id="ARBA00023163"/>
    </source>
</evidence>
<accession>A0A6G8QFQ7</accession>